<organism evidence="1 2">
    <name type="scientific">Candidatus Collierbacteria bacterium GW2011_GWB1_44_6</name>
    <dbReference type="NCBI Taxonomy" id="1618384"/>
    <lineage>
        <taxon>Bacteria</taxon>
        <taxon>Candidatus Collieribacteriota</taxon>
    </lineage>
</organism>
<reference evidence="1 2" key="1">
    <citation type="journal article" date="2015" name="Nature">
        <title>rRNA introns, odd ribosomes, and small enigmatic genomes across a large radiation of phyla.</title>
        <authorList>
            <person name="Brown C.T."/>
            <person name="Hug L.A."/>
            <person name="Thomas B.C."/>
            <person name="Sharon I."/>
            <person name="Castelle C.J."/>
            <person name="Singh A."/>
            <person name="Wilkins M.J."/>
            <person name="Williams K.H."/>
            <person name="Banfield J.F."/>
        </authorList>
    </citation>
    <scope>NUCLEOTIDE SEQUENCE [LARGE SCALE GENOMIC DNA]</scope>
</reference>
<dbReference type="AlphaFoldDB" id="A0A0G1LXZ2"/>
<proteinExistence type="predicted"/>
<dbReference type="EMBL" id="LCJG01000003">
    <property type="protein sequence ID" value="KKT73692.1"/>
    <property type="molecule type" value="Genomic_DNA"/>
</dbReference>
<name>A0A0G1LXZ2_9BACT</name>
<comment type="caution">
    <text evidence="1">The sequence shown here is derived from an EMBL/GenBank/DDBJ whole genome shotgun (WGS) entry which is preliminary data.</text>
</comment>
<dbReference type="STRING" id="1618384.UW68_C0003G0013"/>
<sequence>MTKKTDSGWSVDVADQTRRLNYINDLKQLDRGAYDALLASVDKYGKFKTDDQRRVARELIAEGKAVDADEAYSLMSQEGLEPTNDAYSRR</sequence>
<protein>
    <submittedName>
        <fullName evidence="1">Uncharacterized protein</fullName>
    </submittedName>
</protein>
<gene>
    <name evidence="1" type="ORF">UW68_C0003G0013</name>
</gene>
<dbReference type="Proteomes" id="UP000034835">
    <property type="component" value="Unassembled WGS sequence"/>
</dbReference>
<evidence type="ECO:0000313" key="1">
    <source>
        <dbReference type="EMBL" id="KKT73692.1"/>
    </source>
</evidence>
<accession>A0A0G1LXZ2</accession>
<evidence type="ECO:0000313" key="2">
    <source>
        <dbReference type="Proteomes" id="UP000034835"/>
    </source>
</evidence>